<organism evidence="1 2">
    <name type="scientific">Gigaspora margarita</name>
    <dbReference type="NCBI Taxonomy" id="4874"/>
    <lineage>
        <taxon>Eukaryota</taxon>
        <taxon>Fungi</taxon>
        <taxon>Fungi incertae sedis</taxon>
        <taxon>Mucoromycota</taxon>
        <taxon>Glomeromycotina</taxon>
        <taxon>Glomeromycetes</taxon>
        <taxon>Diversisporales</taxon>
        <taxon>Gigasporaceae</taxon>
        <taxon>Gigaspora</taxon>
    </lineage>
</organism>
<proteinExistence type="predicted"/>
<accession>A0ABN7XK67</accession>
<dbReference type="Proteomes" id="UP000789901">
    <property type="component" value="Unassembled WGS sequence"/>
</dbReference>
<protein>
    <submittedName>
        <fullName evidence="1">18801_t:CDS:1</fullName>
    </submittedName>
</protein>
<evidence type="ECO:0000313" key="1">
    <source>
        <dbReference type="EMBL" id="CAG8855115.1"/>
    </source>
</evidence>
<sequence length="129" mass="14391">MADGLLAQLVSMQDIESTYTHVILETTLNILEGMSRPPYKKTKIREIPLNLDPVISQIPTQQLFSNCGDSSLLLLELLIISFMQINTTNIESMRTSAMQINTTSMRNQMITLITGSDPTDPIQNIPINP</sequence>
<dbReference type="EMBL" id="CAJVQB010146053">
    <property type="protein sequence ID" value="CAG8855115.1"/>
    <property type="molecule type" value="Genomic_DNA"/>
</dbReference>
<feature type="non-terminal residue" evidence="1">
    <location>
        <position position="1"/>
    </location>
</feature>
<name>A0ABN7XK67_GIGMA</name>
<gene>
    <name evidence="1" type="ORF">GMARGA_LOCUS43936</name>
</gene>
<evidence type="ECO:0000313" key="2">
    <source>
        <dbReference type="Proteomes" id="UP000789901"/>
    </source>
</evidence>
<feature type="non-terminal residue" evidence="1">
    <location>
        <position position="129"/>
    </location>
</feature>
<keyword evidence="2" id="KW-1185">Reference proteome</keyword>
<comment type="caution">
    <text evidence="1">The sequence shown here is derived from an EMBL/GenBank/DDBJ whole genome shotgun (WGS) entry which is preliminary data.</text>
</comment>
<reference evidence="1 2" key="1">
    <citation type="submission" date="2021-06" db="EMBL/GenBank/DDBJ databases">
        <authorList>
            <person name="Kallberg Y."/>
            <person name="Tangrot J."/>
            <person name="Rosling A."/>
        </authorList>
    </citation>
    <scope>NUCLEOTIDE SEQUENCE [LARGE SCALE GENOMIC DNA]</scope>
    <source>
        <strain evidence="1 2">120-4 pot B 10/14</strain>
    </source>
</reference>